<dbReference type="Ensembl" id="ENSPTXT00000023837.1">
    <property type="protein sequence ID" value="ENSPTXP00000023121.1"/>
    <property type="gene ID" value="ENSPTXG00000016033.1"/>
</dbReference>
<dbReference type="Proteomes" id="UP000472273">
    <property type="component" value="Unplaced"/>
</dbReference>
<feature type="compositionally biased region" description="Low complexity" evidence="1">
    <location>
        <begin position="1"/>
        <end position="20"/>
    </location>
</feature>
<reference evidence="2" key="1">
    <citation type="submission" date="2025-08" db="UniProtKB">
        <authorList>
            <consortium name="Ensembl"/>
        </authorList>
    </citation>
    <scope>IDENTIFICATION</scope>
</reference>
<keyword evidence="3" id="KW-1185">Reference proteome</keyword>
<accession>A0A670ZJT4</accession>
<dbReference type="AlphaFoldDB" id="A0A670ZJT4"/>
<feature type="region of interest" description="Disordered" evidence="1">
    <location>
        <begin position="1"/>
        <end position="40"/>
    </location>
</feature>
<evidence type="ECO:0000256" key="1">
    <source>
        <dbReference type="SAM" id="MobiDB-lite"/>
    </source>
</evidence>
<sequence>MAAVETPPVATGAAAAAASASRKRRPPKGQYLQAAKRPRPAGRRQLEAGMCGILITCNMNERKCVAEAYSLLGEYGEQLYGPEQVSPGAGGEATEGRGGLPGWLSLSGRWVGRDAWKAGDYNSQDSRSAKCPVGMLGNVVFRDFCRALPPPFVL</sequence>
<evidence type="ECO:0000313" key="3">
    <source>
        <dbReference type="Proteomes" id="UP000472273"/>
    </source>
</evidence>
<protein>
    <recommendedName>
        <fullName evidence="4">THUMP domain-containing protein</fullName>
    </recommendedName>
</protein>
<evidence type="ECO:0008006" key="4">
    <source>
        <dbReference type="Google" id="ProtNLM"/>
    </source>
</evidence>
<dbReference type="GeneTree" id="ENSGT00940000182010"/>
<proteinExistence type="predicted"/>
<reference evidence="2" key="2">
    <citation type="submission" date="2025-09" db="UniProtKB">
        <authorList>
            <consortium name="Ensembl"/>
        </authorList>
    </citation>
    <scope>IDENTIFICATION</scope>
</reference>
<evidence type="ECO:0000313" key="2">
    <source>
        <dbReference type="Ensembl" id="ENSPTXP00000023121.1"/>
    </source>
</evidence>
<organism evidence="2 3">
    <name type="scientific">Pseudonaja textilis</name>
    <name type="common">Eastern brown snake</name>
    <dbReference type="NCBI Taxonomy" id="8673"/>
    <lineage>
        <taxon>Eukaryota</taxon>
        <taxon>Metazoa</taxon>
        <taxon>Chordata</taxon>
        <taxon>Craniata</taxon>
        <taxon>Vertebrata</taxon>
        <taxon>Euteleostomi</taxon>
        <taxon>Lepidosauria</taxon>
        <taxon>Squamata</taxon>
        <taxon>Bifurcata</taxon>
        <taxon>Unidentata</taxon>
        <taxon>Episquamata</taxon>
        <taxon>Toxicofera</taxon>
        <taxon>Serpentes</taxon>
        <taxon>Colubroidea</taxon>
        <taxon>Elapidae</taxon>
        <taxon>Hydrophiinae</taxon>
        <taxon>Pseudonaja</taxon>
    </lineage>
</organism>
<name>A0A670ZJT4_PSETE</name>